<protein>
    <submittedName>
        <fullName evidence="1">Uncharacterized protein</fullName>
    </submittedName>
</protein>
<gene>
    <name evidence="1" type="ORF">NDU88_008273</name>
</gene>
<dbReference type="AlphaFoldDB" id="A0AAV7SV90"/>
<reference evidence="1" key="1">
    <citation type="journal article" date="2022" name="bioRxiv">
        <title>Sequencing and chromosome-scale assembly of the giantPleurodeles waltlgenome.</title>
        <authorList>
            <person name="Brown T."/>
            <person name="Elewa A."/>
            <person name="Iarovenko S."/>
            <person name="Subramanian E."/>
            <person name="Araus A.J."/>
            <person name="Petzold A."/>
            <person name="Susuki M."/>
            <person name="Suzuki K.-i.T."/>
            <person name="Hayashi T."/>
            <person name="Toyoda A."/>
            <person name="Oliveira C."/>
            <person name="Osipova E."/>
            <person name="Leigh N.D."/>
            <person name="Simon A."/>
            <person name="Yun M.H."/>
        </authorList>
    </citation>
    <scope>NUCLEOTIDE SEQUENCE</scope>
    <source>
        <strain evidence="1">20211129_DDA</strain>
        <tissue evidence="1">Liver</tissue>
    </source>
</reference>
<comment type="caution">
    <text evidence="1">The sequence shown here is derived from an EMBL/GenBank/DDBJ whole genome shotgun (WGS) entry which is preliminary data.</text>
</comment>
<sequence length="64" mass="6288">GPTVAGSRGAAPRGEEGCRQADLLFGAQGCPWLHGRVGTTGQIKSNSGGGVRVSLSALLLTPGG</sequence>
<dbReference type="Proteomes" id="UP001066276">
    <property type="component" value="Chromosome 4_2"/>
</dbReference>
<evidence type="ECO:0000313" key="2">
    <source>
        <dbReference type="Proteomes" id="UP001066276"/>
    </source>
</evidence>
<keyword evidence="2" id="KW-1185">Reference proteome</keyword>
<accession>A0AAV7SV90</accession>
<feature type="non-terminal residue" evidence="1">
    <location>
        <position position="1"/>
    </location>
</feature>
<feature type="non-terminal residue" evidence="1">
    <location>
        <position position="64"/>
    </location>
</feature>
<dbReference type="EMBL" id="JANPWB010000008">
    <property type="protein sequence ID" value="KAJ1167888.1"/>
    <property type="molecule type" value="Genomic_DNA"/>
</dbReference>
<evidence type="ECO:0000313" key="1">
    <source>
        <dbReference type="EMBL" id="KAJ1167888.1"/>
    </source>
</evidence>
<proteinExistence type="predicted"/>
<name>A0AAV7SV90_PLEWA</name>
<organism evidence="1 2">
    <name type="scientific">Pleurodeles waltl</name>
    <name type="common">Iberian ribbed newt</name>
    <dbReference type="NCBI Taxonomy" id="8319"/>
    <lineage>
        <taxon>Eukaryota</taxon>
        <taxon>Metazoa</taxon>
        <taxon>Chordata</taxon>
        <taxon>Craniata</taxon>
        <taxon>Vertebrata</taxon>
        <taxon>Euteleostomi</taxon>
        <taxon>Amphibia</taxon>
        <taxon>Batrachia</taxon>
        <taxon>Caudata</taxon>
        <taxon>Salamandroidea</taxon>
        <taxon>Salamandridae</taxon>
        <taxon>Pleurodelinae</taxon>
        <taxon>Pleurodeles</taxon>
    </lineage>
</organism>